<sequence>MSPKVFIIILNWNNWSDTLECLESLKNNDYLNEQVVIIDNGSDQRPIVPEPGIKIIYNKENLGFAGGNNVGLKYALEHGADYVLLLNNDTIVSRDFLTKLIEAGEKDKKFGLLGLKIYLANREKELGNTSAKQERIWFAGGKVNWLSNKGEMRGWGENDKGQYDRPAFQETEYVTGCCLLIKKEVVEKIGLMPEEYFLYYEDTDWSLKARQAGFKCIFVPGARIWHKGSQSSIEGSPSYIYYHVRNGLILAQRYAPWHIKPLVHLDALWRIKKQVIKLIFFPKRRLWAKYILLGIKDFYLGHRGRLR</sequence>
<gene>
    <name evidence="5" type="ORF">COS49_01210</name>
</gene>
<evidence type="ECO:0000313" key="6">
    <source>
        <dbReference type="Proteomes" id="UP000229894"/>
    </source>
</evidence>
<accession>A0A2M7BUU7</accession>
<name>A0A2M7BUU7_9BACT</name>
<feature type="domain" description="Glycosyltransferase 2-like" evidence="4">
    <location>
        <begin position="7"/>
        <end position="189"/>
    </location>
</feature>
<dbReference type="InterPro" id="IPR029044">
    <property type="entry name" value="Nucleotide-diphossugar_trans"/>
</dbReference>
<keyword evidence="3 5" id="KW-0808">Transferase</keyword>
<dbReference type="CDD" id="cd04186">
    <property type="entry name" value="GT_2_like_c"/>
    <property type="match status" value="1"/>
</dbReference>
<dbReference type="Pfam" id="PF00535">
    <property type="entry name" value="Glycos_transf_2"/>
    <property type="match status" value="1"/>
</dbReference>
<evidence type="ECO:0000256" key="1">
    <source>
        <dbReference type="ARBA" id="ARBA00006739"/>
    </source>
</evidence>
<evidence type="ECO:0000313" key="5">
    <source>
        <dbReference type="EMBL" id="PIV10305.1"/>
    </source>
</evidence>
<dbReference type="Gene3D" id="3.90.550.10">
    <property type="entry name" value="Spore Coat Polysaccharide Biosynthesis Protein SpsA, Chain A"/>
    <property type="match status" value="1"/>
</dbReference>
<comment type="similarity">
    <text evidence="1">Belongs to the glycosyltransferase 2 family.</text>
</comment>
<dbReference type="PANTHER" id="PTHR43179:SF12">
    <property type="entry name" value="GALACTOFURANOSYLTRANSFERASE GLFT2"/>
    <property type="match status" value="1"/>
</dbReference>
<dbReference type="InterPro" id="IPR001173">
    <property type="entry name" value="Glyco_trans_2-like"/>
</dbReference>
<dbReference type="PANTHER" id="PTHR43179">
    <property type="entry name" value="RHAMNOSYLTRANSFERASE WBBL"/>
    <property type="match status" value="1"/>
</dbReference>
<dbReference type="EMBL" id="PEUX01000029">
    <property type="protein sequence ID" value="PIV10305.1"/>
    <property type="molecule type" value="Genomic_DNA"/>
</dbReference>
<evidence type="ECO:0000256" key="2">
    <source>
        <dbReference type="ARBA" id="ARBA00022676"/>
    </source>
</evidence>
<evidence type="ECO:0000256" key="3">
    <source>
        <dbReference type="ARBA" id="ARBA00022679"/>
    </source>
</evidence>
<protein>
    <submittedName>
        <fullName evidence="5">Glycosyltransferase family 2 protein</fullName>
    </submittedName>
</protein>
<comment type="caution">
    <text evidence="5">The sequence shown here is derived from an EMBL/GenBank/DDBJ whole genome shotgun (WGS) entry which is preliminary data.</text>
</comment>
<proteinExistence type="inferred from homology"/>
<organism evidence="5 6">
    <name type="scientific">Candidatus Portnoybacteria bacterium CG03_land_8_20_14_0_80_41_10</name>
    <dbReference type="NCBI Taxonomy" id="1974808"/>
    <lineage>
        <taxon>Bacteria</taxon>
        <taxon>Candidatus Portnoyibacteriota</taxon>
    </lineage>
</organism>
<reference evidence="6" key="1">
    <citation type="submission" date="2017-09" db="EMBL/GenBank/DDBJ databases">
        <title>Depth-based differentiation of microbial function through sediment-hosted aquifers and enrichment of novel symbionts in the deep terrestrial subsurface.</title>
        <authorList>
            <person name="Probst A.J."/>
            <person name="Ladd B."/>
            <person name="Jarett J.K."/>
            <person name="Geller-Mcgrath D.E."/>
            <person name="Sieber C.M.K."/>
            <person name="Emerson J.B."/>
            <person name="Anantharaman K."/>
            <person name="Thomas B.C."/>
            <person name="Malmstrom R."/>
            <person name="Stieglmeier M."/>
            <person name="Klingl A."/>
            <person name="Woyke T."/>
            <person name="Ryan C.M."/>
            <person name="Banfield J.F."/>
        </authorList>
    </citation>
    <scope>NUCLEOTIDE SEQUENCE [LARGE SCALE GENOMIC DNA]</scope>
</reference>
<keyword evidence="2" id="KW-0328">Glycosyltransferase</keyword>
<evidence type="ECO:0000259" key="4">
    <source>
        <dbReference type="Pfam" id="PF00535"/>
    </source>
</evidence>
<dbReference type="SUPFAM" id="SSF53448">
    <property type="entry name" value="Nucleotide-diphospho-sugar transferases"/>
    <property type="match status" value="1"/>
</dbReference>
<dbReference type="GO" id="GO:0016757">
    <property type="term" value="F:glycosyltransferase activity"/>
    <property type="evidence" value="ECO:0007669"/>
    <property type="project" value="UniProtKB-KW"/>
</dbReference>
<dbReference type="AlphaFoldDB" id="A0A2M7BUU7"/>
<dbReference type="Proteomes" id="UP000229894">
    <property type="component" value="Unassembled WGS sequence"/>
</dbReference>